<dbReference type="SFLD" id="SFLDS00005">
    <property type="entry name" value="Isoprenoid_Synthase_Type_I"/>
    <property type="match status" value="1"/>
</dbReference>
<organism evidence="2 3">
    <name type="scientific">Tautonia plasticadhaerens</name>
    <dbReference type="NCBI Taxonomy" id="2527974"/>
    <lineage>
        <taxon>Bacteria</taxon>
        <taxon>Pseudomonadati</taxon>
        <taxon>Planctomycetota</taxon>
        <taxon>Planctomycetia</taxon>
        <taxon>Isosphaerales</taxon>
        <taxon>Isosphaeraceae</taxon>
        <taxon>Tautonia</taxon>
    </lineage>
</organism>
<protein>
    <submittedName>
        <fullName evidence="2">All-trans-phytoene synthase</fullName>
    </submittedName>
</protein>
<dbReference type="OrthoDB" id="9787280at2"/>
<name>A0A518HAX6_9BACT</name>
<dbReference type="InterPro" id="IPR002060">
    <property type="entry name" value="Squ/phyt_synthse"/>
</dbReference>
<keyword evidence="3" id="KW-1185">Reference proteome</keyword>
<evidence type="ECO:0000256" key="1">
    <source>
        <dbReference type="ARBA" id="ARBA00022679"/>
    </source>
</evidence>
<sequence>MAVSAADADLALGERVCRRITRHHARTFYFASHCLPRETRRHAYAIYGFCRWADNAVDEAEGVEEASRRLDQARATLDRAYGDGPASPGVLAFRRTVKEREIPRELFDALLDGMAMDLTIDRYPDFQALDLYCYRVAGVVGLMMTRVFGYRDPSCFPRALALGRAMQLTNILRDVREDLDRGRVYLPQDELARFGVAEGQLAEGRVDDRFRDLMRFQIDRARRAYAESGRGVPLLIGATSRLTVRVMGRLYGGILDEIERLDYDVFRSRARVSTARKLRLLAGCQLETIGEGLRRSWT</sequence>
<evidence type="ECO:0000313" key="3">
    <source>
        <dbReference type="Proteomes" id="UP000317835"/>
    </source>
</evidence>
<keyword evidence="1" id="KW-0808">Transferase</keyword>
<reference evidence="2 3" key="1">
    <citation type="submission" date="2019-02" db="EMBL/GenBank/DDBJ databases">
        <title>Deep-cultivation of Planctomycetes and their phenomic and genomic characterization uncovers novel biology.</title>
        <authorList>
            <person name="Wiegand S."/>
            <person name="Jogler M."/>
            <person name="Boedeker C."/>
            <person name="Pinto D."/>
            <person name="Vollmers J."/>
            <person name="Rivas-Marin E."/>
            <person name="Kohn T."/>
            <person name="Peeters S.H."/>
            <person name="Heuer A."/>
            <person name="Rast P."/>
            <person name="Oberbeckmann S."/>
            <person name="Bunk B."/>
            <person name="Jeske O."/>
            <person name="Meyerdierks A."/>
            <person name="Storesund J.E."/>
            <person name="Kallscheuer N."/>
            <person name="Luecker S."/>
            <person name="Lage O.M."/>
            <person name="Pohl T."/>
            <person name="Merkel B.J."/>
            <person name="Hornburger P."/>
            <person name="Mueller R.-W."/>
            <person name="Bruemmer F."/>
            <person name="Labrenz M."/>
            <person name="Spormann A.M."/>
            <person name="Op den Camp H."/>
            <person name="Overmann J."/>
            <person name="Amann R."/>
            <person name="Jetten M.S.M."/>
            <person name="Mascher T."/>
            <person name="Medema M.H."/>
            <person name="Devos D.P."/>
            <person name="Kaster A.-K."/>
            <person name="Ovreas L."/>
            <person name="Rohde M."/>
            <person name="Galperin M.Y."/>
            <person name="Jogler C."/>
        </authorList>
    </citation>
    <scope>NUCLEOTIDE SEQUENCE [LARGE SCALE GENOMIC DNA]</scope>
    <source>
        <strain evidence="2 3">ElP</strain>
    </source>
</reference>
<accession>A0A518HAX6</accession>
<dbReference type="Gene3D" id="1.10.600.10">
    <property type="entry name" value="Farnesyl Diphosphate Synthase"/>
    <property type="match status" value="1"/>
</dbReference>
<dbReference type="Proteomes" id="UP000317835">
    <property type="component" value="Chromosome"/>
</dbReference>
<dbReference type="PROSITE" id="PS01045">
    <property type="entry name" value="SQUALEN_PHYTOEN_SYN_2"/>
    <property type="match status" value="1"/>
</dbReference>
<dbReference type="SUPFAM" id="SSF48576">
    <property type="entry name" value="Terpenoid synthases"/>
    <property type="match status" value="1"/>
</dbReference>
<dbReference type="InterPro" id="IPR019845">
    <property type="entry name" value="Squalene/phytoene_synthase_CS"/>
</dbReference>
<dbReference type="RefSeq" id="WP_145276199.1">
    <property type="nucleotide sequence ID" value="NZ_CP036426.1"/>
</dbReference>
<dbReference type="InterPro" id="IPR008949">
    <property type="entry name" value="Isoprenoid_synthase_dom_sf"/>
</dbReference>
<dbReference type="KEGG" id="tpla:ElP_59620"/>
<dbReference type="GO" id="GO:0016117">
    <property type="term" value="P:carotenoid biosynthetic process"/>
    <property type="evidence" value="ECO:0007669"/>
    <property type="project" value="UniProtKB-ARBA"/>
</dbReference>
<dbReference type="PANTHER" id="PTHR31480">
    <property type="entry name" value="BIFUNCTIONAL LYCOPENE CYCLASE/PHYTOENE SYNTHASE"/>
    <property type="match status" value="1"/>
</dbReference>
<dbReference type="CDD" id="cd00683">
    <property type="entry name" value="Trans_IPPS_HH"/>
    <property type="match status" value="1"/>
</dbReference>
<dbReference type="EMBL" id="CP036426">
    <property type="protein sequence ID" value="QDV38014.1"/>
    <property type="molecule type" value="Genomic_DNA"/>
</dbReference>
<dbReference type="InterPro" id="IPR033904">
    <property type="entry name" value="Trans_IPPS_HH"/>
</dbReference>
<dbReference type="Pfam" id="PF00494">
    <property type="entry name" value="SQS_PSY"/>
    <property type="match status" value="1"/>
</dbReference>
<dbReference type="InterPro" id="IPR044843">
    <property type="entry name" value="Trans_IPPS_bact-type"/>
</dbReference>
<dbReference type="SFLD" id="SFLDG01212">
    <property type="entry name" value="Phytoene_synthase_like"/>
    <property type="match status" value="1"/>
</dbReference>
<dbReference type="GO" id="GO:0051996">
    <property type="term" value="F:squalene synthase [NAD(P)H] activity"/>
    <property type="evidence" value="ECO:0007669"/>
    <property type="project" value="InterPro"/>
</dbReference>
<gene>
    <name evidence="2" type="primary">crtB_3</name>
    <name evidence="2" type="ORF">ElP_59620</name>
</gene>
<dbReference type="SFLD" id="SFLDG01018">
    <property type="entry name" value="Squalene/Phytoene_Synthase_Lik"/>
    <property type="match status" value="1"/>
</dbReference>
<evidence type="ECO:0000313" key="2">
    <source>
        <dbReference type="EMBL" id="QDV38014.1"/>
    </source>
</evidence>
<dbReference type="AlphaFoldDB" id="A0A518HAX6"/>
<dbReference type="GO" id="GO:0004311">
    <property type="term" value="F:geranylgeranyl diphosphate synthase activity"/>
    <property type="evidence" value="ECO:0007669"/>
    <property type="project" value="InterPro"/>
</dbReference>
<proteinExistence type="predicted"/>
<dbReference type="PROSITE" id="PS01044">
    <property type="entry name" value="SQUALEN_PHYTOEN_SYN_1"/>
    <property type="match status" value="1"/>
</dbReference>